<evidence type="ECO:0000313" key="3">
    <source>
        <dbReference type="EMBL" id="MFD1785870.1"/>
    </source>
</evidence>
<comment type="caution">
    <text evidence="3">The sequence shown here is derived from an EMBL/GenBank/DDBJ whole genome shotgun (WGS) entry which is preliminary data.</text>
</comment>
<evidence type="ECO:0008006" key="5">
    <source>
        <dbReference type="Google" id="ProtNLM"/>
    </source>
</evidence>
<name>A0ABW4NAV4_9CAUL</name>
<proteinExistence type="predicted"/>
<evidence type="ECO:0000256" key="2">
    <source>
        <dbReference type="ARBA" id="ARBA00022801"/>
    </source>
</evidence>
<dbReference type="InterPro" id="IPR050955">
    <property type="entry name" value="Plant_Biomass_Hydrol_Est"/>
</dbReference>
<dbReference type="Proteomes" id="UP001597237">
    <property type="component" value="Unassembled WGS sequence"/>
</dbReference>
<keyword evidence="1" id="KW-0732">Signal</keyword>
<reference evidence="4" key="1">
    <citation type="journal article" date="2019" name="Int. J. Syst. Evol. Microbiol.">
        <title>The Global Catalogue of Microorganisms (GCM) 10K type strain sequencing project: providing services to taxonomists for standard genome sequencing and annotation.</title>
        <authorList>
            <consortium name="The Broad Institute Genomics Platform"/>
            <consortium name="The Broad Institute Genome Sequencing Center for Infectious Disease"/>
            <person name="Wu L."/>
            <person name="Ma J."/>
        </authorList>
    </citation>
    <scope>NUCLEOTIDE SEQUENCE [LARGE SCALE GENOMIC DNA]</scope>
    <source>
        <strain evidence="4">DFY28</strain>
    </source>
</reference>
<sequence>MAGGSADRDMDERVLEELVGLLSPLLRGIELLGLVARHFHPPQFADLAGLIAGADVSLLNARSRLTPWPEGLGDVRGALEAAADETLAAFDGLGAAFDEGDLRHGFRALRHLSLAQEALYRLASLPPVSRYFIEPARRADGDLLTRLAAAGAPEGTGVLHFDNSRDERGGFSVYVPEYYDAGREWPVVVALHGGSGHGRAFLWSWLRDARSHATILIAPTSVGPTWALSGPDEDTPNLERILAFAAERWRIDASRLLLTGMSDGGTFSYVTGLEGSSPFTHLAPVAASFHPMLAEFADRERLRNLPIRIVHGALDWMFPIEVARSAFQALSMAGADVSLTELADLSHTYPQEQNPGLLEWLAAERG</sequence>
<dbReference type="RefSeq" id="WP_377283446.1">
    <property type="nucleotide sequence ID" value="NZ_JBHRSI010000009.1"/>
</dbReference>
<evidence type="ECO:0000313" key="4">
    <source>
        <dbReference type="Proteomes" id="UP001597237"/>
    </source>
</evidence>
<dbReference type="SUPFAM" id="SSF53474">
    <property type="entry name" value="alpha/beta-Hydrolases"/>
    <property type="match status" value="1"/>
</dbReference>
<dbReference type="InterPro" id="IPR029058">
    <property type="entry name" value="AB_hydrolase_fold"/>
</dbReference>
<protein>
    <recommendedName>
        <fullName evidence="5">Phospholipase</fullName>
    </recommendedName>
</protein>
<keyword evidence="2" id="KW-0378">Hydrolase</keyword>
<keyword evidence="4" id="KW-1185">Reference proteome</keyword>
<gene>
    <name evidence="3" type="ORF">ACFSC0_20930</name>
</gene>
<dbReference type="EMBL" id="JBHUEY010000012">
    <property type="protein sequence ID" value="MFD1785870.1"/>
    <property type="molecule type" value="Genomic_DNA"/>
</dbReference>
<dbReference type="Gene3D" id="3.40.50.1820">
    <property type="entry name" value="alpha/beta hydrolase"/>
    <property type="match status" value="1"/>
</dbReference>
<dbReference type="PANTHER" id="PTHR43037:SF5">
    <property type="entry name" value="FERULOYL ESTERASE"/>
    <property type="match status" value="1"/>
</dbReference>
<organism evidence="3 4">
    <name type="scientific">Phenylobacterium terrae</name>
    <dbReference type="NCBI Taxonomy" id="2665495"/>
    <lineage>
        <taxon>Bacteria</taxon>
        <taxon>Pseudomonadati</taxon>
        <taxon>Pseudomonadota</taxon>
        <taxon>Alphaproteobacteria</taxon>
        <taxon>Caulobacterales</taxon>
        <taxon>Caulobacteraceae</taxon>
        <taxon>Phenylobacterium</taxon>
    </lineage>
</organism>
<accession>A0ABW4NAV4</accession>
<dbReference type="PANTHER" id="PTHR43037">
    <property type="entry name" value="UNNAMED PRODUCT-RELATED"/>
    <property type="match status" value="1"/>
</dbReference>
<evidence type="ECO:0000256" key="1">
    <source>
        <dbReference type="ARBA" id="ARBA00022729"/>
    </source>
</evidence>